<evidence type="ECO:0000313" key="4">
    <source>
        <dbReference type="Proteomes" id="UP000308697"/>
    </source>
</evidence>
<dbReference type="GO" id="GO:0004081">
    <property type="term" value="F:bis(5'-nucleosyl)-tetraphosphatase (asymmetrical) activity"/>
    <property type="evidence" value="ECO:0007669"/>
    <property type="project" value="TreeGrafter"/>
</dbReference>
<sequence length="168" mass="18145">MAGKRSAGLLLFRRGGGTGADVGDGDGFEVLLAHMGGPLWARRDAGAWSVPKGEYVPPEEARDAARREFAEELGLPPPDGRYVPLGEARQSGGKTVTVWAVESDLDPDRIVPGTFEMEWPRGSGVTRAFPEIDRVAWFPPEAAAERVVAGQRVFLERLAAHLRGKTPD</sequence>
<keyword evidence="1" id="KW-0378">Hydrolase</keyword>
<organism evidence="3 4">
    <name type="scientific">Streptomyces piniterrae</name>
    <dbReference type="NCBI Taxonomy" id="2571125"/>
    <lineage>
        <taxon>Bacteria</taxon>
        <taxon>Bacillati</taxon>
        <taxon>Actinomycetota</taxon>
        <taxon>Actinomycetes</taxon>
        <taxon>Kitasatosporales</taxon>
        <taxon>Streptomycetaceae</taxon>
        <taxon>Streptomyces</taxon>
    </lineage>
</organism>
<evidence type="ECO:0000256" key="1">
    <source>
        <dbReference type="ARBA" id="ARBA00022801"/>
    </source>
</evidence>
<comment type="caution">
    <text evidence="3">The sequence shown here is derived from an EMBL/GenBank/DDBJ whole genome shotgun (WGS) entry which is preliminary data.</text>
</comment>
<reference evidence="3 4" key="1">
    <citation type="submission" date="2019-04" db="EMBL/GenBank/DDBJ databases">
        <title>Streptomyces piniterrae sp. nov., a heliquinomycin-producing actinomycete isolated from rhizosphere soil of Pinus yunnanensis.</title>
        <authorList>
            <person name="Zhuang X."/>
            <person name="Zhao J."/>
        </authorList>
    </citation>
    <scope>NUCLEOTIDE SEQUENCE [LARGE SCALE GENOMIC DNA]</scope>
    <source>
        <strain evidence="4">jys28</strain>
    </source>
</reference>
<evidence type="ECO:0000259" key="2">
    <source>
        <dbReference type="PROSITE" id="PS51462"/>
    </source>
</evidence>
<dbReference type="InterPro" id="IPR051325">
    <property type="entry name" value="Nudix_hydrolase_domain"/>
</dbReference>
<dbReference type="CDD" id="cd04662">
    <property type="entry name" value="NUDIX_Hydrolase"/>
    <property type="match status" value="1"/>
</dbReference>
<dbReference type="GO" id="GO:0006167">
    <property type="term" value="P:AMP biosynthetic process"/>
    <property type="evidence" value="ECO:0007669"/>
    <property type="project" value="TreeGrafter"/>
</dbReference>
<dbReference type="Pfam" id="PF00293">
    <property type="entry name" value="NUDIX"/>
    <property type="match status" value="1"/>
</dbReference>
<proteinExistence type="predicted"/>
<dbReference type="PROSITE" id="PS51462">
    <property type="entry name" value="NUDIX"/>
    <property type="match status" value="1"/>
</dbReference>
<evidence type="ECO:0000313" key="3">
    <source>
        <dbReference type="EMBL" id="TJZ44061.1"/>
    </source>
</evidence>
<dbReference type="InterPro" id="IPR000086">
    <property type="entry name" value="NUDIX_hydrolase_dom"/>
</dbReference>
<dbReference type="GO" id="GO:0006754">
    <property type="term" value="P:ATP biosynthetic process"/>
    <property type="evidence" value="ECO:0007669"/>
    <property type="project" value="TreeGrafter"/>
</dbReference>
<dbReference type="Gene3D" id="3.90.79.10">
    <property type="entry name" value="Nucleoside Triphosphate Pyrophosphohydrolase"/>
    <property type="match status" value="1"/>
</dbReference>
<dbReference type="PANTHER" id="PTHR21340">
    <property type="entry name" value="DIADENOSINE 5,5-P1,P4-TETRAPHOSPHATE PYROPHOSPHOHYDROLASE MUTT"/>
    <property type="match status" value="1"/>
</dbReference>
<dbReference type="Proteomes" id="UP000308697">
    <property type="component" value="Unassembled WGS sequence"/>
</dbReference>
<dbReference type="OrthoDB" id="954553at2"/>
<dbReference type="EMBL" id="SUMB01000013">
    <property type="protein sequence ID" value="TJZ44061.1"/>
    <property type="molecule type" value="Genomic_DNA"/>
</dbReference>
<accession>A0A4U0MSX3</accession>
<dbReference type="PANTHER" id="PTHR21340:SF7">
    <property type="entry name" value="NUDIX HYDROLASE DOMAIN-CONTAINING PROTEIN"/>
    <property type="match status" value="1"/>
</dbReference>
<protein>
    <submittedName>
        <fullName evidence="3">NUDIX domain-containing protein</fullName>
    </submittedName>
</protein>
<keyword evidence="4" id="KW-1185">Reference proteome</keyword>
<dbReference type="RefSeq" id="WP_136743526.1">
    <property type="nucleotide sequence ID" value="NZ_SUMB01000013.1"/>
</dbReference>
<gene>
    <name evidence="3" type="ORF">FCH28_31110</name>
</gene>
<dbReference type="AlphaFoldDB" id="A0A4U0MSX3"/>
<dbReference type="InterPro" id="IPR015797">
    <property type="entry name" value="NUDIX_hydrolase-like_dom_sf"/>
</dbReference>
<dbReference type="SUPFAM" id="SSF55811">
    <property type="entry name" value="Nudix"/>
    <property type="match status" value="1"/>
</dbReference>
<dbReference type="PROSITE" id="PS00893">
    <property type="entry name" value="NUDIX_BOX"/>
    <property type="match status" value="1"/>
</dbReference>
<name>A0A4U0MSX3_9ACTN</name>
<dbReference type="InterPro" id="IPR020084">
    <property type="entry name" value="NUDIX_hydrolase_CS"/>
</dbReference>
<feature type="domain" description="Nudix hydrolase" evidence="2">
    <location>
        <begin position="2"/>
        <end position="160"/>
    </location>
</feature>